<dbReference type="Proteomes" id="UP001201980">
    <property type="component" value="Unassembled WGS sequence"/>
</dbReference>
<dbReference type="EMBL" id="JAKWBI020000388">
    <property type="protein sequence ID" value="KAJ2895596.1"/>
    <property type="molecule type" value="Genomic_DNA"/>
</dbReference>
<gene>
    <name evidence="2" type="ORF">MKZ38_006308</name>
</gene>
<comment type="caution">
    <text evidence="2">The sequence shown here is derived from an EMBL/GenBank/DDBJ whole genome shotgun (WGS) entry which is preliminary data.</text>
</comment>
<feature type="region of interest" description="Disordered" evidence="1">
    <location>
        <begin position="1"/>
        <end position="42"/>
    </location>
</feature>
<feature type="region of interest" description="Disordered" evidence="1">
    <location>
        <begin position="65"/>
        <end position="93"/>
    </location>
</feature>
<keyword evidence="3" id="KW-1185">Reference proteome</keyword>
<feature type="compositionally biased region" description="Basic residues" evidence="1">
    <location>
        <begin position="1"/>
        <end position="11"/>
    </location>
</feature>
<evidence type="ECO:0000313" key="3">
    <source>
        <dbReference type="Proteomes" id="UP001201980"/>
    </source>
</evidence>
<accession>A0AAD5WNH5</accession>
<evidence type="ECO:0000256" key="1">
    <source>
        <dbReference type="SAM" id="MobiDB-lite"/>
    </source>
</evidence>
<feature type="region of interest" description="Disordered" evidence="1">
    <location>
        <begin position="115"/>
        <end position="142"/>
    </location>
</feature>
<evidence type="ECO:0000313" key="2">
    <source>
        <dbReference type="EMBL" id="KAJ2895596.1"/>
    </source>
</evidence>
<feature type="compositionally biased region" description="Basic and acidic residues" evidence="1">
    <location>
        <begin position="190"/>
        <end position="207"/>
    </location>
</feature>
<feature type="compositionally biased region" description="Polar residues" evidence="1">
    <location>
        <begin position="76"/>
        <end position="86"/>
    </location>
</feature>
<sequence length="207" mass="21328">MSSPRGTKRRGSWWSRNMVFPSGIERSTPSSPSSSHPPTPLHPLRPASAAACVCPCASCFNNTPRPQSYYMRPTRPRSSVSGTAATFSLPPRPYNTAQNQAAAAGSVSAAAAAAAAAASPRPPRLGTPGRGRKRTCAGNSLFGLANGRGRGGSRNGNRFSLMGVGRKTSCESLASDCAPLAGRGSPMAGMHEEGVVSGDGRSEVSVR</sequence>
<proteinExistence type="predicted"/>
<name>A0AAD5WNH5_9PEZI</name>
<dbReference type="AlphaFoldDB" id="A0AAD5WNH5"/>
<feature type="region of interest" description="Disordered" evidence="1">
    <location>
        <begin position="181"/>
        <end position="207"/>
    </location>
</feature>
<protein>
    <submittedName>
        <fullName evidence="2">Uncharacterized protein</fullName>
    </submittedName>
</protein>
<organism evidence="2 3">
    <name type="scientific">Zalerion maritima</name>
    <dbReference type="NCBI Taxonomy" id="339359"/>
    <lineage>
        <taxon>Eukaryota</taxon>
        <taxon>Fungi</taxon>
        <taxon>Dikarya</taxon>
        <taxon>Ascomycota</taxon>
        <taxon>Pezizomycotina</taxon>
        <taxon>Sordariomycetes</taxon>
        <taxon>Lulworthiomycetidae</taxon>
        <taxon>Lulworthiales</taxon>
        <taxon>Lulworthiaceae</taxon>
        <taxon>Zalerion</taxon>
    </lineage>
</organism>
<reference evidence="2" key="1">
    <citation type="submission" date="2022-07" db="EMBL/GenBank/DDBJ databases">
        <title>Draft genome sequence of Zalerion maritima ATCC 34329, a (micro)plastics degrading marine fungus.</title>
        <authorList>
            <person name="Paco A."/>
            <person name="Goncalves M.F.M."/>
            <person name="Rocha-Santos T.A.P."/>
            <person name="Alves A."/>
        </authorList>
    </citation>
    <scope>NUCLEOTIDE SEQUENCE</scope>
    <source>
        <strain evidence="2">ATCC 34329</strain>
    </source>
</reference>